<gene>
    <name evidence="2" type="ORF">LzC2_33460</name>
</gene>
<accession>A0ABX1VIB3</accession>
<comment type="caution">
    <text evidence="2">The sequence shown here is derived from an EMBL/GenBank/DDBJ whole genome shotgun (WGS) entry which is preliminary data.</text>
</comment>
<evidence type="ECO:0000313" key="3">
    <source>
        <dbReference type="Proteomes" id="UP000609651"/>
    </source>
</evidence>
<dbReference type="EMBL" id="WTPX01000133">
    <property type="protein sequence ID" value="NNJ27245.1"/>
    <property type="molecule type" value="Genomic_DNA"/>
</dbReference>
<dbReference type="Proteomes" id="UP000609651">
    <property type="component" value="Unassembled WGS sequence"/>
</dbReference>
<protein>
    <recommendedName>
        <fullName evidence="4">Methane oxygenase PmoA</fullName>
    </recommendedName>
</protein>
<evidence type="ECO:0000313" key="2">
    <source>
        <dbReference type="EMBL" id="NNJ27245.1"/>
    </source>
</evidence>
<dbReference type="RefSeq" id="WP_171189089.1">
    <property type="nucleotide sequence ID" value="NZ_WTPX01000133.1"/>
</dbReference>
<keyword evidence="1" id="KW-0732">Signal</keyword>
<reference evidence="2 3" key="1">
    <citation type="journal article" date="2020" name="Syst. Appl. Microbiol.">
        <title>Alienimonas chondri sp. nov., a novel planctomycete isolated from the biofilm of the red alga Chondrus crispus.</title>
        <authorList>
            <person name="Vitorino I."/>
            <person name="Albuquerque L."/>
            <person name="Wiegand S."/>
            <person name="Kallscheuer N."/>
            <person name="da Costa M.S."/>
            <person name="Lobo-da-Cunha A."/>
            <person name="Jogler C."/>
            <person name="Lage O.M."/>
        </authorList>
    </citation>
    <scope>NUCLEOTIDE SEQUENCE [LARGE SCALE GENOMIC DNA]</scope>
    <source>
        <strain evidence="2 3">LzC2</strain>
    </source>
</reference>
<feature type="signal peptide" evidence="1">
    <location>
        <begin position="1"/>
        <end position="20"/>
    </location>
</feature>
<sequence>MNPALTIACVLLGAPPAVPAAADSSGDYVQLEPLPGGRVSFRVNGEERTVWHPGAAAGRAHFYPLNAPADGGSLVRMGHPGAPNHDHHRGIWFAHHDVGGLDFWSVDPPTTIRQTEWLAIESGLSEGRFACRLGWFGPTGEAVMTQDLSVALRPLSEGDYELELNVALRPAGEEPLTLGQTNFGMLGVRFAETVSEHFGDGRLTDAAGRTAEQAIFGEPNPWMDYSGPIPAGQGENFRFVPAGVTLFDHPTNPGAPVRWHVRADGWMGPSVCREAPRQVTAEQPLRLRYLLHVHAGDYEGAIAKARAAAFADRPPLNVRKSSRPHRAYEFFRADPTALPAGPAPE</sequence>
<proteinExistence type="predicted"/>
<evidence type="ECO:0000256" key="1">
    <source>
        <dbReference type="SAM" id="SignalP"/>
    </source>
</evidence>
<feature type="chain" id="PRO_5045854170" description="Methane oxygenase PmoA" evidence="1">
    <location>
        <begin position="21"/>
        <end position="345"/>
    </location>
</feature>
<dbReference type="Pfam" id="PF14100">
    <property type="entry name" value="DUF6807"/>
    <property type="match status" value="1"/>
</dbReference>
<keyword evidence="3" id="KW-1185">Reference proteome</keyword>
<dbReference type="InterPro" id="IPR029475">
    <property type="entry name" value="DUF6807"/>
</dbReference>
<name>A0ABX1VIB3_9PLAN</name>
<evidence type="ECO:0008006" key="4">
    <source>
        <dbReference type="Google" id="ProtNLM"/>
    </source>
</evidence>
<organism evidence="2 3">
    <name type="scientific">Alienimonas chondri</name>
    <dbReference type="NCBI Taxonomy" id="2681879"/>
    <lineage>
        <taxon>Bacteria</taxon>
        <taxon>Pseudomonadati</taxon>
        <taxon>Planctomycetota</taxon>
        <taxon>Planctomycetia</taxon>
        <taxon>Planctomycetales</taxon>
        <taxon>Planctomycetaceae</taxon>
        <taxon>Alienimonas</taxon>
    </lineage>
</organism>